<evidence type="ECO:0000256" key="3">
    <source>
        <dbReference type="ARBA" id="ARBA00023134"/>
    </source>
</evidence>
<comment type="similarity">
    <text evidence="1">Belongs to the TRAFAC class TrmE-Era-EngA-EngB-Septin-like GTPase superfamily. AIG1/Toc34/Toc159-like paraseptin GTPase family. IAN subfamily.</text>
</comment>
<keyword evidence="4" id="KW-1133">Transmembrane helix</keyword>
<sequence length="389" mass="41999">MHLYSLENTFHCVSSPDRKIVLGKTGDGKSSTGNTILRKTIFTPDASPNSVTVTSVRGERKVYGQKITVIDTPGVLDTDRDDETIKSEIVRSIINCAAGVDAFVIVLKVERYTRHEREIVNEIGKYCGEDAFKHAVVLFTYGEDLEGQTIEEFVQKSPQLQELVDKCGGRCHVIDSKHWRKCLHCPCSCGYKSNRIQVKNLLDTINEMVHENGRYNNEILQIVEEMMIREMMNTNEDTVSPNQQRERAERIVHDNLMMKLAGASIGALTGALSGIVGSVAIALTCLKEASTSEVATAAGTGIGAAALKAGVTGGAGIGTYAAGVTLVVAGLSGFIAGGATGWEAAKEADSVSDAVKMGAVATYENAKVAVENIQEYISLIFNPRDQQYT</sequence>
<evidence type="ECO:0000313" key="7">
    <source>
        <dbReference type="Proteomes" id="UP000472260"/>
    </source>
</evidence>
<dbReference type="GO" id="GO:0005525">
    <property type="term" value="F:GTP binding"/>
    <property type="evidence" value="ECO:0007669"/>
    <property type="project" value="UniProtKB-KW"/>
</dbReference>
<accession>A0A671MHD5</accession>
<dbReference type="SUPFAM" id="SSF52540">
    <property type="entry name" value="P-loop containing nucleoside triphosphate hydrolases"/>
    <property type="match status" value="1"/>
</dbReference>
<feature type="transmembrane region" description="Helical" evidence="4">
    <location>
        <begin position="260"/>
        <end position="283"/>
    </location>
</feature>
<name>A0A671MHD5_9TELE</name>
<dbReference type="Pfam" id="PF04548">
    <property type="entry name" value="AIG1"/>
    <property type="match status" value="1"/>
</dbReference>
<evidence type="ECO:0000256" key="4">
    <source>
        <dbReference type="SAM" id="Phobius"/>
    </source>
</evidence>
<keyword evidence="4" id="KW-0472">Membrane</keyword>
<protein>
    <recommendedName>
        <fullName evidence="5">AIG1-type G domain-containing protein</fullName>
    </recommendedName>
</protein>
<feature type="domain" description="AIG1-type G" evidence="5">
    <location>
        <begin position="14"/>
        <end position="224"/>
    </location>
</feature>
<dbReference type="InterPro" id="IPR045058">
    <property type="entry name" value="GIMA/IAN/Toc"/>
</dbReference>
<dbReference type="PROSITE" id="PS51720">
    <property type="entry name" value="G_AIG1"/>
    <property type="match status" value="1"/>
</dbReference>
<reference evidence="6" key="1">
    <citation type="submission" date="2025-08" db="UniProtKB">
        <authorList>
            <consortium name="Ensembl"/>
        </authorList>
    </citation>
    <scope>IDENTIFICATION</scope>
</reference>
<dbReference type="PANTHER" id="PTHR10903">
    <property type="entry name" value="GTPASE, IMAP FAMILY MEMBER-RELATED"/>
    <property type="match status" value="1"/>
</dbReference>
<reference evidence="6" key="2">
    <citation type="submission" date="2025-09" db="UniProtKB">
        <authorList>
            <consortium name="Ensembl"/>
        </authorList>
    </citation>
    <scope>IDENTIFICATION</scope>
</reference>
<evidence type="ECO:0000256" key="1">
    <source>
        <dbReference type="ARBA" id="ARBA00008535"/>
    </source>
</evidence>
<dbReference type="InterPro" id="IPR006703">
    <property type="entry name" value="G_AIG1"/>
</dbReference>
<dbReference type="Gene3D" id="3.40.50.300">
    <property type="entry name" value="P-loop containing nucleotide triphosphate hydrolases"/>
    <property type="match status" value="1"/>
</dbReference>
<dbReference type="Ensembl" id="ENSSANT00000034038.1">
    <property type="protein sequence ID" value="ENSSANP00000031971.1"/>
    <property type="gene ID" value="ENSSANG00000016311.1"/>
</dbReference>
<evidence type="ECO:0000256" key="2">
    <source>
        <dbReference type="ARBA" id="ARBA00022741"/>
    </source>
</evidence>
<dbReference type="InterPro" id="IPR027417">
    <property type="entry name" value="P-loop_NTPase"/>
</dbReference>
<dbReference type="PANTHER" id="PTHR10903:SF62">
    <property type="entry name" value="GTPASE IMAP FAMILY MEMBER 4-LIKE-RELATED"/>
    <property type="match status" value="1"/>
</dbReference>
<evidence type="ECO:0000313" key="6">
    <source>
        <dbReference type="Ensembl" id="ENSSANP00000031971.1"/>
    </source>
</evidence>
<keyword evidence="4" id="KW-0812">Transmembrane</keyword>
<organism evidence="6 7">
    <name type="scientific">Sinocyclocheilus anshuiensis</name>
    <dbReference type="NCBI Taxonomy" id="1608454"/>
    <lineage>
        <taxon>Eukaryota</taxon>
        <taxon>Metazoa</taxon>
        <taxon>Chordata</taxon>
        <taxon>Craniata</taxon>
        <taxon>Vertebrata</taxon>
        <taxon>Euteleostomi</taxon>
        <taxon>Actinopterygii</taxon>
        <taxon>Neopterygii</taxon>
        <taxon>Teleostei</taxon>
        <taxon>Ostariophysi</taxon>
        <taxon>Cypriniformes</taxon>
        <taxon>Cyprinidae</taxon>
        <taxon>Cyprininae</taxon>
        <taxon>Sinocyclocheilus</taxon>
    </lineage>
</organism>
<proteinExistence type="inferred from homology"/>
<dbReference type="Proteomes" id="UP000472260">
    <property type="component" value="Unassembled WGS sequence"/>
</dbReference>
<keyword evidence="2" id="KW-0547">Nucleotide-binding</keyword>
<dbReference type="AlphaFoldDB" id="A0A671MHD5"/>
<evidence type="ECO:0000259" key="5">
    <source>
        <dbReference type="PROSITE" id="PS51720"/>
    </source>
</evidence>
<keyword evidence="3" id="KW-0342">GTP-binding</keyword>
<keyword evidence="7" id="KW-1185">Reference proteome</keyword>
<dbReference type="FunFam" id="3.40.50.300:FF:000366">
    <property type="entry name" value="GTPase, IMAP family member 2"/>
    <property type="match status" value="1"/>
</dbReference>